<dbReference type="PANTHER" id="PTHR34543:SF1">
    <property type="entry name" value="PROTEIN ABA DEFICIENT 4, CHLOROPLASTIC"/>
    <property type="match status" value="1"/>
</dbReference>
<keyword evidence="1" id="KW-0472">Membrane</keyword>
<sequence>MTDLLFDLTFWFAAPFWALMILAPRWRRTGAIIASPLICLPPLIIYAALVAPELGSFAAALVDPELSGLREVLGQESGAAAAWAHFVAFDLFLGRWIFQDSRARGRSPLLISPLLVLTILFAPIGVLLYLLVRLTTKPAPDRTLATEA</sequence>
<accession>A0ABS0C415</accession>
<dbReference type="PANTHER" id="PTHR34543">
    <property type="entry name" value="PROTEIN ABA DEFICIENT 4, CHLOROPLASTIC"/>
    <property type="match status" value="1"/>
</dbReference>
<gene>
    <name evidence="2" type="ORF">IU470_08380</name>
</gene>
<proteinExistence type="predicted"/>
<keyword evidence="3" id="KW-1185">Reference proteome</keyword>
<keyword evidence="1" id="KW-0812">Transmembrane</keyword>
<dbReference type="Pfam" id="PF14108">
    <property type="entry name" value="ABA4-like"/>
    <property type="match status" value="1"/>
</dbReference>
<reference evidence="2 3" key="1">
    <citation type="submission" date="2020-10" db="EMBL/GenBank/DDBJ databases">
        <title>Identification of Nocardia species via Next-generation sequencing and recognition of intraspecies genetic diversity.</title>
        <authorList>
            <person name="Li P."/>
            <person name="Li P."/>
            <person name="Lu B."/>
        </authorList>
    </citation>
    <scope>NUCLEOTIDE SEQUENCE [LARGE SCALE GENOMIC DNA]</scope>
    <source>
        <strain evidence="2 3">N-11</strain>
    </source>
</reference>
<dbReference type="Proteomes" id="UP000807309">
    <property type="component" value="Unassembled WGS sequence"/>
</dbReference>
<evidence type="ECO:0000313" key="2">
    <source>
        <dbReference type="EMBL" id="MBF6225124.1"/>
    </source>
</evidence>
<feature type="transmembrane region" description="Helical" evidence="1">
    <location>
        <begin position="38"/>
        <end position="60"/>
    </location>
</feature>
<feature type="transmembrane region" description="Helical" evidence="1">
    <location>
        <begin position="80"/>
        <end position="98"/>
    </location>
</feature>
<evidence type="ECO:0000313" key="3">
    <source>
        <dbReference type="Proteomes" id="UP000807309"/>
    </source>
</evidence>
<feature type="transmembrane region" description="Helical" evidence="1">
    <location>
        <begin position="110"/>
        <end position="132"/>
    </location>
</feature>
<name>A0ABS0C415_9NOCA</name>
<dbReference type="RefSeq" id="WP_195032425.1">
    <property type="nucleotide sequence ID" value="NZ_JADLRE010000005.1"/>
</dbReference>
<feature type="transmembrane region" description="Helical" evidence="1">
    <location>
        <begin position="6"/>
        <end position="26"/>
    </location>
</feature>
<dbReference type="EMBL" id="JADLRE010000005">
    <property type="protein sequence ID" value="MBF6225124.1"/>
    <property type="molecule type" value="Genomic_DNA"/>
</dbReference>
<protein>
    <submittedName>
        <fullName evidence="2">DUF4281 domain-containing protein</fullName>
    </submittedName>
</protein>
<organism evidence="2 3">
    <name type="scientific">Nocardia abscessus</name>
    <dbReference type="NCBI Taxonomy" id="120957"/>
    <lineage>
        <taxon>Bacteria</taxon>
        <taxon>Bacillati</taxon>
        <taxon>Actinomycetota</taxon>
        <taxon>Actinomycetes</taxon>
        <taxon>Mycobacteriales</taxon>
        <taxon>Nocardiaceae</taxon>
        <taxon>Nocardia</taxon>
    </lineage>
</organism>
<evidence type="ECO:0000256" key="1">
    <source>
        <dbReference type="SAM" id="Phobius"/>
    </source>
</evidence>
<keyword evidence="1" id="KW-1133">Transmembrane helix</keyword>
<comment type="caution">
    <text evidence="2">The sequence shown here is derived from an EMBL/GenBank/DDBJ whole genome shotgun (WGS) entry which is preliminary data.</text>
</comment>
<dbReference type="InterPro" id="IPR025461">
    <property type="entry name" value="ABA4-like"/>
</dbReference>